<dbReference type="GO" id="GO:0016491">
    <property type="term" value="F:oxidoreductase activity"/>
    <property type="evidence" value="ECO:0007669"/>
    <property type="project" value="UniProtKB-KW"/>
</dbReference>
<sequence>MALEEILAIRAVREFSDRPVEDDVIRQIVNAGRRAQSSKNTQDWQFIVVRRKETLAELAQCGTYAGHLAGASFAVALISPVDNHYDLGQATAYMQLAAWELKVGSCIATIYEPGRAKATLGVPADHHFRWAISFGYPAREQATTMKRGGRRSLDEVVRWEHW</sequence>
<dbReference type="PANTHER" id="PTHR43673:SF10">
    <property type="entry name" value="NADH DEHYDROGENASE_NAD(P)H NITROREDUCTASE XCC3605-RELATED"/>
    <property type="match status" value="1"/>
</dbReference>
<organism evidence="4">
    <name type="scientific">uncultured Chloroflexia bacterium</name>
    <dbReference type="NCBI Taxonomy" id="1672391"/>
    <lineage>
        <taxon>Bacteria</taxon>
        <taxon>Bacillati</taxon>
        <taxon>Chloroflexota</taxon>
        <taxon>Chloroflexia</taxon>
        <taxon>environmental samples</taxon>
    </lineage>
</organism>
<comment type="similarity">
    <text evidence="1">Belongs to the nitroreductase family.</text>
</comment>
<evidence type="ECO:0000256" key="2">
    <source>
        <dbReference type="ARBA" id="ARBA00023002"/>
    </source>
</evidence>
<evidence type="ECO:0000313" key="4">
    <source>
        <dbReference type="EMBL" id="CAA9214590.1"/>
    </source>
</evidence>
<dbReference type="InterPro" id="IPR029479">
    <property type="entry name" value="Nitroreductase"/>
</dbReference>
<name>A0A6J4H4A2_9CHLR</name>
<dbReference type="InterPro" id="IPR000415">
    <property type="entry name" value="Nitroreductase-like"/>
</dbReference>
<feature type="domain" description="Nitroreductase" evidence="3">
    <location>
        <begin position="10"/>
        <end position="59"/>
    </location>
</feature>
<dbReference type="EMBL" id="CADCTK010000060">
    <property type="protein sequence ID" value="CAA9214590.1"/>
    <property type="molecule type" value="Genomic_DNA"/>
</dbReference>
<keyword evidence="2" id="KW-0560">Oxidoreductase</keyword>
<evidence type="ECO:0000256" key="1">
    <source>
        <dbReference type="ARBA" id="ARBA00007118"/>
    </source>
</evidence>
<dbReference type="PANTHER" id="PTHR43673">
    <property type="entry name" value="NAD(P)H NITROREDUCTASE YDGI-RELATED"/>
    <property type="match status" value="1"/>
</dbReference>
<proteinExistence type="inferred from homology"/>
<reference evidence="4" key="1">
    <citation type="submission" date="2020-02" db="EMBL/GenBank/DDBJ databases">
        <authorList>
            <person name="Meier V. D."/>
        </authorList>
    </citation>
    <scope>NUCLEOTIDE SEQUENCE</scope>
    <source>
        <strain evidence="4">AVDCRST_MAG26</strain>
    </source>
</reference>
<accession>A0A6J4H4A2</accession>
<dbReference type="SUPFAM" id="SSF55469">
    <property type="entry name" value="FMN-dependent nitroreductase-like"/>
    <property type="match status" value="1"/>
</dbReference>
<gene>
    <name evidence="4" type="ORF">AVDCRST_MAG26-261</name>
</gene>
<evidence type="ECO:0000259" key="3">
    <source>
        <dbReference type="Pfam" id="PF00881"/>
    </source>
</evidence>
<dbReference type="AlphaFoldDB" id="A0A6J4H4A2"/>
<dbReference type="Pfam" id="PF00881">
    <property type="entry name" value="Nitroreductase"/>
    <property type="match status" value="2"/>
</dbReference>
<dbReference type="Gene3D" id="3.40.109.10">
    <property type="entry name" value="NADH Oxidase"/>
    <property type="match status" value="1"/>
</dbReference>
<protein>
    <recommendedName>
        <fullName evidence="3">Nitroreductase domain-containing protein</fullName>
    </recommendedName>
</protein>
<feature type="domain" description="Nitroreductase" evidence="3">
    <location>
        <begin position="82"/>
        <end position="136"/>
    </location>
</feature>